<comment type="pathway">
    <text evidence="5">Nucleotide-sugar biosynthesis; CMP-3-deoxy-D-manno-octulosonate biosynthesis; CMP-3-deoxy-D-manno-octulosonate from 3-deoxy-D-manno-octulosonate and CTP: step 1/1.</text>
</comment>
<gene>
    <name evidence="5 6" type="primary">kdsB</name>
    <name evidence="6" type="ORF">Q4535_09550</name>
</gene>
<dbReference type="NCBIfam" id="NF003952">
    <property type="entry name" value="PRK05450.1-5"/>
    <property type="match status" value="1"/>
</dbReference>
<evidence type="ECO:0000313" key="6">
    <source>
        <dbReference type="EMBL" id="MDO6672362.1"/>
    </source>
</evidence>
<comment type="caution">
    <text evidence="6">The sequence shown here is derived from an EMBL/GenBank/DDBJ whole genome shotgun (WGS) entry which is preliminary data.</text>
</comment>
<comment type="catalytic activity">
    <reaction evidence="5">
        <text>3-deoxy-alpha-D-manno-oct-2-ulosonate + CTP = CMP-3-deoxy-beta-D-manno-octulosonate + diphosphate</text>
        <dbReference type="Rhea" id="RHEA:23448"/>
        <dbReference type="ChEBI" id="CHEBI:33019"/>
        <dbReference type="ChEBI" id="CHEBI:37563"/>
        <dbReference type="ChEBI" id="CHEBI:85986"/>
        <dbReference type="ChEBI" id="CHEBI:85987"/>
        <dbReference type="EC" id="2.7.7.38"/>
    </reaction>
</comment>
<dbReference type="NCBIfam" id="NF009905">
    <property type="entry name" value="PRK13368.1"/>
    <property type="match status" value="1"/>
</dbReference>
<dbReference type="HAMAP" id="MF_00057">
    <property type="entry name" value="KdsB"/>
    <property type="match status" value="1"/>
</dbReference>
<dbReference type="Pfam" id="PF02348">
    <property type="entry name" value="CTP_transf_3"/>
    <property type="match status" value="1"/>
</dbReference>
<dbReference type="InterPro" id="IPR003329">
    <property type="entry name" value="Cytidylyl_trans"/>
</dbReference>
<dbReference type="AlphaFoldDB" id="A0AAP4TXS8"/>
<protein>
    <recommendedName>
        <fullName evidence="5">3-deoxy-manno-octulosonate cytidylyltransferase</fullName>
        <ecNumber evidence="5">2.7.7.38</ecNumber>
    </recommendedName>
    <alternativeName>
        <fullName evidence="5">CMP-2-keto-3-deoxyoctulosonic acid synthase</fullName>
        <shortName evidence="5">CKS</shortName>
        <shortName evidence="5">CMP-KDO synthase</shortName>
    </alternativeName>
</protein>
<dbReference type="Gene3D" id="3.90.550.10">
    <property type="entry name" value="Spore Coat Polysaccharide Biosynthesis Protein SpsA, Chain A"/>
    <property type="match status" value="1"/>
</dbReference>
<comment type="similarity">
    <text evidence="5">Belongs to the KdsB family.</text>
</comment>
<dbReference type="GO" id="GO:0008690">
    <property type="term" value="F:3-deoxy-manno-octulosonate cytidylyltransferase activity"/>
    <property type="evidence" value="ECO:0007669"/>
    <property type="project" value="UniProtKB-UniRule"/>
</dbReference>
<dbReference type="GO" id="GO:0009103">
    <property type="term" value="P:lipopolysaccharide biosynthetic process"/>
    <property type="evidence" value="ECO:0007669"/>
    <property type="project" value="UniProtKB-UniRule"/>
</dbReference>
<keyword evidence="3 5" id="KW-0548">Nucleotidyltransferase</keyword>
<evidence type="ECO:0000256" key="5">
    <source>
        <dbReference type="HAMAP-Rule" id="MF_00057"/>
    </source>
</evidence>
<dbReference type="RefSeq" id="WP_303594010.1">
    <property type="nucleotide sequence ID" value="NZ_JAUORK010000011.1"/>
</dbReference>
<dbReference type="NCBIfam" id="TIGR00466">
    <property type="entry name" value="kdsB"/>
    <property type="match status" value="1"/>
</dbReference>
<evidence type="ECO:0000256" key="4">
    <source>
        <dbReference type="ARBA" id="ARBA00022985"/>
    </source>
</evidence>
<comment type="subcellular location">
    <subcellularLocation>
        <location evidence="5">Cytoplasm</location>
    </subcellularLocation>
    <subcellularLocation>
        <location evidence="1">Membrane</location>
    </subcellularLocation>
</comment>
<dbReference type="EC" id="2.7.7.38" evidence="5"/>
<dbReference type="NCBIfam" id="NF003950">
    <property type="entry name" value="PRK05450.1-3"/>
    <property type="match status" value="1"/>
</dbReference>
<evidence type="ECO:0000256" key="2">
    <source>
        <dbReference type="ARBA" id="ARBA00022679"/>
    </source>
</evidence>
<dbReference type="InterPro" id="IPR029044">
    <property type="entry name" value="Nucleotide-diphossugar_trans"/>
</dbReference>
<keyword evidence="5" id="KW-0963">Cytoplasm</keyword>
<dbReference type="GO" id="GO:0033468">
    <property type="term" value="P:CMP-keto-3-deoxy-D-manno-octulosonic acid biosynthetic process"/>
    <property type="evidence" value="ECO:0007669"/>
    <property type="project" value="UniProtKB-UniRule"/>
</dbReference>
<dbReference type="EMBL" id="JAUORK010000011">
    <property type="protein sequence ID" value="MDO6672362.1"/>
    <property type="molecule type" value="Genomic_DNA"/>
</dbReference>
<dbReference type="CDD" id="cd02517">
    <property type="entry name" value="CMP-KDO-Synthetase"/>
    <property type="match status" value="1"/>
</dbReference>
<evidence type="ECO:0000313" key="7">
    <source>
        <dbReference type="Proteomes" id="UP001170481"/>
    </source>
</evidence>
<sequence>MSDFLQQGQADDSRSEGESGFVVVIPARFNSSRLPGKPLADIHGQPMIEHVWRNACASQASRVVIATDDERIREACEGFGAEVVMTRGDHPSGTDRLAEVVTLLALAPETLVVNVQGDEPLLPAALIDQVAVRLEEDEGASIATLAESIASVDSLFNPNVVKVVRDLRGRALYFSRAPIPWDREHFTTPPDMLATDSWLRHIGLYAYRASFLTDYVDWLPAPLEQLEQLEQLRALHHGHAIQVAIACTEHPAGVDTPEDLERVRAWLTQAAAGSESGEA</sequence>
<proteinExistence type="inferred from homology"/>
<accession>A0AAP4TXS8</accession>
<comment type="function">
    <text evidence="5">Activates KDO (a required 8-carbon sugar) for incorporation into bacterial lipopolysaccharide in Gram-negative bacteria.</text>
</comment>
<evidence type="ECO:0000256" key="1">
    <source>
        <dbReference type="ARBA" id="ARBA00004370"/>
    </source>
</evidence>
<dbReference type="PANTHER" id="PTHR42866">
    <property type="entry name" value="3-DEOXY-MANNO-OCTULOSONATE CYTIDYLYLTRANSFERASE"/>
    <property type="match status" value="1"/>
</dbReference>
<dbReference type="InterPro" id="IPR004528">
    <property type="entry name" value="KdsB"/>
</dbReference>
<keyword evidence="2 5" id="KW-0808">Transferase</keyword>
<keyword evidence="4 5" id="KW-0448">Lipopolysaccharide biosynthesis</keyword>
<name>A0AAP4TXS8_9GAMM</name>
<dbReference type="Proteomes" id="UP001170481">
    <property type="component" value="Unassembled WGS sequence"/>
</dbReference>
<dbReference type="FunFam" id="3.90.550.10:FF:000011">
    <property type="entry name" value="3-deoxy-manno-octulosonate cytidylyltransferase"/>
    <property type="match status" value="1"/>
</dbReference>
<dbReference type="GO" id="GO:0016020">
    <property type="term" value="C:membrane"/>
    <property type="evidence" value="ECO:0007669"/>
    <property type="project" value="UniProtKB-SubCell"/>
</dbReference>
<organism evidence="6 7">
    <name type="scientific">Cobetia amphilecti</name>
    <dbReference type="NCBI Taxonomy" id="1055104"/>
    <lineage>
        <taxon>Bacteria</taxon>
        <taxon>Pseudomonadati</taxon>
        <taxon>Pseudomonadota</taxon>
        <taxon>Gammaproteobacteria</taxon>
        <taxon>Oceanospirillales</taxon>
        <taxon>Halomonadaceae</taxon>
        <taxon>Cobetia</taxon>
    </lineage>
</organism>
<evidence type="ECO:0000256" key="3">
    <source>
        <dbReference type="ARBA" id="ARBA00022695"/>
    </source>
</evidence>
<dbReference type="SUPFAM" id="SSF53448">
    <property type="entry name" value="Nucleotide-diphospho-sugar transferases"/>
    <property type="match status" value="1"/>
</dbReference>
<dbReference type="PANTHER" id="PTHR42866:SF2">
    <property type="entry name" value="3-DEOXY-MANNO-OCTULOSONATE CYTIDYLYLTRANSFERASE, MITOCHONDRIAL"/>
    <property type="match status" value="1"/>
</dbReference>
<dbReference type="GO" id="GO:0005829">
    <property type="term" value="C:cytosol"/>
    <property type="evidence" value="ECO:0007669"/>
    <property type="project" value="TreeGrafter"/>
</dbReference>
<reference evidence="6" key="1">
    <citation type="submission" date="2023-07" db="EMBL/GenBank/DDBJ databases">
        <title>Genome content predicts the carbon catabolic preferences of heterotrophic bacteria.</title>
        <authorList>
            <person name="Gralka M."/>
        </authorList>
    </citation>
    <scope>NUCLEOTIDE SEQUENCE</scope>
    <source>
        <strain evidence="6">C2R13</strain>
    </source>
</reference>